<proteinExistence type="predicted"/>
<organism evidence="1 2">
    <name type="scientific">Opisthorchis felineus</name>
    <dbReference type="NCBI Taxonomy" id="147828"/>
    <lineage>
        <taxon>Eukaryota</taxon>
        <taxon>Metazoa</taxon>
        <taxon>Spiralia</taxon>
        <taxon>Lophotrochozoa</taxon>
        <taxon>Platyhelminthes</taxon>
        <taxon>Trematoda</taxon>
        <taxon>Digenea</taxon>
        <taxon>Opisthorchiida</taxon>
        <taxon>Opisthorchiata</taxon>
        <taxon>Opisthorchiidae</taxon>
        <taxon>Opisthorchis</taxon>
    </lineage>
</organism>
<dbReference type="AlphaFoldDB" id="A0A4S2LUF3"/>
<accession>A0A4S2LUF3</accession>
<dbReference type="Proteomes" id="UP000308267">
    <property type="component" value="Unassembled WGS sequence"/>
</dbReference>
<sequence length="87" mass="9854">MAQDPVVQLATGHQTCTNHDQVHSATRMMKRADSKLLPVTVVAIHLPVNDPDIFEDTNLSRREVITEFYHVDTTGIAFVYHGYSESW</sequence>
<keyword evidence="2" id="KW-1185">Reference proteome</keyword>
<evidence type="ECO:0000313" key="1">
    <source>
        <dbReference type="EMBL" id="TGZ67443.1"/>
    </source>
</evidence>
<evidence type="ECO:0000313" key="2">
    <source>
        <dbReference type="Proteomes" id="UP000308267"/>
    </source>
</evidence>
<dbReference type="EMBL" id="SJOL01006416">
    <property type="protein sequence ID" value="TGZ67443.1"/>
    <property type="molecule type" value="Genomic_DNA"/>
</dbReference>
<reference evidence="1 2" key="1">
    <citation type="journal article" date="2019" name="BMC Genomics">
        <title>New insights from Opisthorchis felineus genome: update on genomics of the epidemiologically important liver flukes.</title>
        <authorList>
            <person name="Ershov N.I."/>
            <person name="Mordvinov V.A."/>
            <person name="Prokhortchouk E.B."/>
            <person name="Pakharukova M.Y."/>
            <person name="Gunbin K.V."/>
            <person name="Ustyantsev K."/>
            <person name="Genaev M.A."/>
            <person name="Blinov A.G."/>
            <person name="Mazur A."/>
            <person name="Boulygina E."/>
            <person name="Tsygankova S."/>
            <person name="Khrameeva E."/>
            <person name="Chekanov N."/>
            <person name="Fan G."/>
            <person name="Xiao A."/>
            <person name="Zhang H."/>
            <person name="Xu X."/>
            <person name="Yang H."/>
            <person name="Solovyev V."/>
            <person name="Lee S.M."/>
            <person name="Liu X."/>
            <person name="Afonnikov D.A."/>
            <person name="Skryabin K.G."/>
        </authorList>
    </citation>
    <scope>NUCLEOTIDE SEQUENCE [LARGE SCALE GENOMIC DNA]</scope>
    <source>
        <strain evidence="1">AK-0245</strain>
        <tissue evidence="1">Whole organism</tissue>
    </source>
</reference>
<protein>
    <submittedName>
        <fullName evidence="1">Uncharacterized protein</fullName>
    </submittedName>
</protein>
<comment type="caution">
    <text evidence="1">The sequence shown here is derived from an EMBL/GenBank/DDBJ whole genome shotgun (WGS) entry which is preliminary data.</text>
</comment>
<name>A0A4S2LUF3_OPIFE</name>
<gene>
    <name evidence="1" type="ORF">CRM22_004788</name>
</gene>